<dbReference type="PROSITE" id="PS00815">
    <property type="entry name" value="AIPM_HOMOCIT_SYNTH_1"/>
    <property type="match status" value="1"/>
</dbReference>
<evidence type="ECO:0000256" key="4">
    <source>
        <dbReference type="ARBA" id="ARBA00023239"/>
    </source>
</evidence>
<dbReference type="InterPro" id="IPR043594">
    <property type="entry name" value="HMGL"/>
</dbReference>
<gene>
    <name evidence="6" type="primary">yngG_13</name>
    <name evidence="6" type="ORF">SDC9_139826</name>
</gene>
<dbReference type="GO" id="GO:0046872">
    <property type="term" value="F:metal ion binding"/>
    <property type="evidence" value="ECO:0007669"/>
    <property type="project" value="UniProtKB-KW"/>
</dbReference>
<evidence type="ECO:0000313" key="6">
    <source>
        <dbReference type="EMBL" id="MPM92691.1"/>
    </source>
</evidence>
<evidence type="ECO:0000259" key="5">
    <source>
        <dbReference type="PROSITE" id="PS50991"/>
    </source>
</evidence>
<keyword evidence="3" id="KW-0479">Metal-binding</keyword>
<dbReference type="GO" id="GO:0046912">
    <property type="term" value="F:acyltransferase activity, acyl groups converted into alkyl on transfer"/>
    <property type="evidence" value="ECO:0007669"/>
    <property type="project" value="InterPro"/>
</dbReference>
<dbReference type="GO" id="GO:0046951">
    <property type="term" value="P:ketone body biosynthetic process"/>
    <property type="evidence" value="ECO:0007669"/>
    <property type="project" value="TreeGrafter"/>
</dbReference>
<dbReference type="EC" id="4.1.3.4" evidence="6"/>
<proteinExistence type="inferred from homology"/>
<comment type="similarity">
    <text evidence="1">Belongs to the HMG-CoA lyase family.</text>
</comment>
<comment type="caution">
    <text evidence="6">The sequence shown here is derived from an EMBL/GenBank/DDBJ whole genome shotgun (WGS) entry which is preliminary data.</text>
</comment>
<dbReference type="EMBL" id="VSSQ01039595">
    <property type="protein sequence ID" value="MPM92691.1"/>
    <property type="molecule type" value="Genomic_DNA"/>
</dbReference>
<evidence type="ECO:0000256" key="1">
    <source>
        <dbReference type="ARBA" id="ARBA00009405"/>
    </source>
</evidence>
<dbReference type="GO" id="GO:0004419">
    <property type="term" value="F:hydroxymethylglutaryl-CoA lyase activity"/>
    <property type="evidence" value="ECO:0007669"/>
    <property type="project" value="UniProtKB-EC"/>
</dbReference>
<dbReference type="PANTHER" id="PTHR42738:SF7">
    <property type="entry name" value="HYDROXYMETHYLGLUTARYL-COA LYASE"/>
    <property type="match status" value="1"/>
</dbReference>
<organism evidence="6">
    <name type="scientific">bioreactor metagenome</name>
    <dbReference type="NCBI Taxonomy" id="1076179"/>
    <lineage>
        <taxon>unclassified sequences</taxon>
        <taxon>metagenomes</taxon>
        <taxon>ecological metagenomes</taxon>
    </lineage>
</organism>
<dbReference type="InterPro" id="IPR000891">
    <property type="entry name" value="PYR_CT"/>
</dbReference>
<keyword evidence="4 6" id="KW-0456">Lyase</keyword>
<dbReference type="Gene3D" id="3.20.20.70">
    <property type="entry name" value="Aldolase class I"/>
    <property type="match status" value="1"/>
</dbReference>
<dbReference type="InterPro" id="IPR013785">
    <property type="entry name" value="Aldolase_TIM"/>
</dbReference>
<dbReference type="InterPro" id="IPR002034">
    <property type="entry name" value="AIPM/Hcit_synth_CS"/>
</dbReference>
<evidence type="ECO:0000256" key="2">
    <source>
        <dbReference type="ARBA" id="ARBA00022679"/>
    </source>
</evidence>
<accession>A0A645DTP2</accession>
<evidence type="ECO:0000256" key="3">
    <source>
        <dbReference type="ARBA" id="ARBA00022723"/>
    </source>
</evidence>
<dbReference type="AlphaFoldDB" id="A0A645DTP2"/>
<feature type="domain" description="Pyruvate carboxyltransferase" evidence="5">
    <location>
        <begin position="9"/>
        <end position="300"/>
    </location>
</feature>
<dbReference type="SUPFAM" id="SSF51569">
    <property type="entry name" value="Aldolase"/>
    <property type="match status" value="1"/>
</dbReference>
<protein>
    <submittedName>
        <fullName evidence="6">Hydroxymethylglutaryl-CoA lyase YngG</fullName>
        <ecNumber evidence="6">4.1.3.4</ecNumber>
    </submittedName>
</protein>
<dbReference type="GO" id="GO:0006552">
    <property type="term" value="P:L-leucine catabolic process"/>
    <property type="evidence" value="ECO:0007669"/>
    <property type="project" value="TreeGrafter"/>
</dbReference>
<dbReference type="Pfam" id="PF00682">
    <property type="entry name" value="HMGL-like"/>
    <property type="match status" value="1"/>
</dbReference>
<dbReference type="PROSITE" id="PS50991">
    <property type="entry name" value="PYR_CT"/>
    <property type="match status" value="1"/>
</dbReference>
<sequence>MNIELPKKLNIIDVTLRDGLQNEERYVPLDAKLYLANKLIDAGFRQIEVGSISHVKYVPQFRDVDELLLALPRREDVQYTVLALTPKAIERVVGLLDKGAQIDRVLTGQIATSEAYALKNMRRTHEELFAEAERNVKALHDAGIRNVAGNIGTVFGCPLQGKVPIERAYEFVDRMFSIGFDEIEHSDPDGIATPKAVYDYFSVVMGKYPDPARHSFHTHDVRGFGIAGYYAAMLAGVTTFDCSVGCIGGQVANFLDGVPVPGTGSYYFDARRTGLVSTEDFVTMVNDMGLETGIDQGEVYQIARDLEKILGHQLTSFSSFVLPVFQG</sequence>
<dbReference type="PANTHER" id="PTHR42738">
    <property type="entry name" value="HYDROXYMETHYLGLUTARYL-COA LYASE"/>
    <property type="match status" value="1"/>
</dbReference>
<reference evidence="6" key="1">
    <citation type="submission" date="2019-08" db="EMBL/GenBank/DDBJ databases">
        <authorList>
            <person name="Kucharzyk K."/>
            <person name="Murdoch R.W."/>
            <person name="Higgins S."/>
            <person name="Loffler F."/>
        </authorList>
    </citation>
    <scope>NUCLEOTIDE SEQUENCE</scope>
</reference>
<keyword evidence="2" id="KW-0808">Transferase</keyword>
<name>A0A645DTP2_9ZZZZ</name>